<proteinExistence type="predicted"/>
<keyword evidence="1" id="KW-0472">Membrane</keyword>
<feature type="transmembrane region" description="Helical" evidence="1">
    <location>
        <begin position="51"/>
        <end position="72"/>
    </location>
</feature>
<accession>A0A6N2N1S7</accession>
<dbReference type="EMBL" id="CAADRP010002040">
    <property type="protein sequence ID" value="VFU59900.1"/>
    <property type="molecule type" value="Genomic_DNA"/>
</dbReference>
<sequence>MGSLESGGVSFKRDSNNLIRSYSAGRTERNPFLYRPRSRLSRFLLFKKLDYIQWICTVAVFLFFVVLFQMFLPGSVVEKSELGFSPWRGVELINKDLLYLKEVGGLDFGEGIKFEPLKLLQKFQKENREMNMSFTNGTLSRFPYRKPQLALVLADLLVDPQQLLMVTVATALQEIGYIIHVYTPRDGPVQNIWKSMGFPVTIIQISHKLEIAVDWLNYDGILVNSLESKSVISWDLLSQCHLFGPSMKEHLLFVQDSTLQVGKLSF</sequence>
<evidence type="ECO:0008006" key="3">
    <source>
        <dbReference type="Google" id="ProtNLM"/>
    </source>
</evidence>
<reference evidence="2" key="1">
    <citation type="submission" date="2019-03" db="EMBL/GenBank/DDBJ databases">
        <authorList>
            <person name="Mank J."/>
            <person name="Almeida P."/>
        </authorList>
    </citation>
    <scope>NUCLEOTIDE SEQUENCE</scope>
    <source>
        <strain evidence="2">78183</strain>
    </source>
</reference>
<dbReference type="AlphaFoldDB" id="A0A6N2N1S7"/>
<evidence type="ECO:0000256" key="1">
    <source>
        <dbReference type="SAM" id="Phobius"/>
    </source>
</evidence>
<name>A0A6N2N1S7_SALVM</name>
<protein>
    <recommendedName>
        <fullName evidence="3">Glycosyl transferase family 1 domain-containing protein</fullName>
    </recommendedName>
</protein>
<gene>
    <name evidence="2" type="ORF">SVIM_LOCUS442191</name>
</gene>
<dbReference type="PANTHER" id="PTHR46635:SF1">
    <property type="entry name" value="GLYCOSYL TRANSFERASE FAMILY 1 PROTEIN"/>
    <property type="match status" value="1"/>
</dbReference>
<dbReference type="PANTHER" id="PTHR46635">
    <property type="entry name" value="GLYCOSYL TRANSFERASE FAMILY 1 PROTEIN"/>
    <property type="match status" value="1"/>
</dbReference>
<keyword evidence="1" id="KW-1133">Transmembrane helix</keyword>
<organism evidence="2">
    <name type="scientific">Salix viminalis</name>
    <name type="common">Common osier</name>
    <name type="synonym">Basket willow</name>
    <dbReference type="NCBI Taxonomy" id="40686"/>
    <lineage>
        <taxon>Eukaryota</taxon>
        <taxon>Viridiplantae</taxon>
        <taxon>Streptophyta</taxon>
        <taxon>Embryophyta</taxon>
        <taxon>Tracheophyta</taxon>
        <taxon>Spermatophyta</taxon>
        <taxon>Magnoliopsida</taxon>
        <taxon>eudicotyledons</taxon>
        <taxon>Gunneridae</taxon>
        <taxon>Pentapetalae</taxon>
        <taxon>rosids</taxon>
        <taxon>fabids</taxon>
        <taxon>Malpighiales</taxon>
        <taxon>Salicaceae</taxon>
        <taxon>Saliceae</taxon>
        <taxon>Salix</taxon>
    </lineage>
</organism>
<evidence type="ECO:0000313" key="2">
    <source>
        <dbReference type="EMBL" id="VFU59900.1"/>
    </source>
</evidence>
<keyword evidence="1" id="KW-0812">Transmembrane</keyword>